<evidence type="ECO:0000313" key="3">
    <source>
        <dbReference type="EMBL" id="KAL2053509.1"/>
    </source>
</evidence>
<proteinExistence type="predicted"/>
<feature type="compositionally biased region" description="Polar residues" evidence="2">
    <location>
        <begin position="448"/>
        <end position="459"/>
    </location>
</feature>
<feature type="region of interest" description="Disordered" evidence="2">
    <location>
        <begin position="798"/>
        <end position="826"/>
    </location>
</feature>
<evidence type="ECO:0000256" key="2">
    <source>
        <dbReference type="SAM" id="MobiDB-lite"/>
    </source>
</evidence>
<comment type="caution">
    <text evidence="3">The sequence shown here is derived from an EMBL/GenBank/DDBJ whole genome shotgun (WGS) entry which is preliminary data.</text>
</comment>
<evidence type="ECO:0000256" key="1">
    <source>
        <dbReference type="ARBA" id="ARBA00023242"/>
    </source>
</evidence>
<feature type="region of interest" description="Disordered" evidence="2">
    <location>
        <begin position="47"/>
        <end position="74"/>
    </location>
</feature>
<feature type="compositionally biased region" description="Polar residues" evidence="2">
    <location>
        <begin position="412"/>
        <end position="423"/>
    </location>
</feature>
<feature type="compositionally biased region" description="Low complexity" evidence="2">
    <location>
        <begin position="226"/>
        <end position="236"/>
    </location>
</feature>
<reference evidence="3 4" key="1">
    <citation type="submission" date="2024-09" db="EMBL/GenBank/DDBJ databases">
        <title>Rethinking Asexuality: The Enigmatic Case of Functional Sexual Genes in Lepraria (Stereocaulaceae).</title>
        <authorList>
            <person name="Doellman M."/>
            <person name="Sun Y."/>
            <person name="Barcenas-Pena A."/>
            <person name="Lumbsch H.T."/>
            <person name="Grewe F."/>
        </authorList>
    </citation>
    <scope>NUCLEOTIDE SEQUENCE [LARGE SCALE GENOMIC DNA]</scope>
    <source>
        <strain evidence="3 4">Grewe 0041</strain>
    </source>
</reference>
<gene>
    <name evidence="3" type="ORF">ABVK25_006161</name>
</gene>
<feature type="region of interest" description="Disordered" evidence="2">
    <location>
        <begin position="1"/>
        <end position="31"/>
    </location>
</feature>
<dbReference type="CDD" id="cd00067">
    <property type="entry name" value="GAL4"/>
    <property type="match status" value="1"/>
</dbReference>
<keyword evidence="4" id="KW-1185">Reference proteome</keyword>
<accession>A0ABR4B9I0</accession>
<feature type="region of interest" description="Disordered" evidence="2">
    <location>
        <begin position="216"/>
        <end position="246"/>
    </location>
</feature>
<sequence length="860" mass="97181">MQENCTPFTVDPRNLNLGDFPLPNTTTSQTSTAFYDDRDEDLTIANGQVDFDDGDGDQSTSEWSTSNAQRDTNADLDLDGGFNFSSSQARSAPARAWGAGDFSRDLLMGEEGSSLVADPGPWNPLRFAVSVSGPDQTSLREYQTEDIPQWPSNLVVPGIHRPTIYVSPRRRQTFADNRSTYYGPTSAPDPNIQTLPLTYQGTALHTIPPLSYQQLRQRDSNWCPQSKARSSASSTSPIPFPDLEIDNSPAQSLCSHTTITRYHEQPGGGTQRKEGWTSDTMKEDMNKMSQDLIGESRSQSRSDDLDILAPSGHSWQQQHSLHSVGNQFLDSVQTSHRLFPDHVEHRHLVRPTNDQYGSTYDAATAEYQLKDESRQLDHPDAIMIPTSSQHYQSDRSSSFPITAGFFPTGVSPSRVNITHQTTQKARRRRDTISTPNTFSTPMRRKGSNKSGRASRSGSLTVIREDGKKLSNLSPLGSLKGRRGPLSEETRFDAKQKRLEKTVCVRCHMMKLKCEGEDPCEGCRKNLNAKSWGHPCMQSYFLAMVERETCNAVFQRSFSHLALDETRRVTINLPSTFDVSEMLSRLEAYQFRYNIRVRPWTGPSYTLNLALIFTVLSKFYESKGLQTYELHHFMESKAVTGSEWLECLTDYDQDLNVLDRSIRWNDMPSRNSYDLVTLDNSESTRPLDVGSWKDLQDIVFSAQLCRIILRVLEIEAFTALQKAINDLPKQKDEAVVKLLSEKLGQLLLSLRWRIAWWNTFGNWSEGPEAFKRNFINRVVQLTRVLYCYYFVARKKISARTSPSPTRDPSGPQLFSGDLPDDDTPRGFDAWMQRGQDLIGQAMVPQQPADPDYDSFLSSSFS</sequence>
<evidence type="ECO:0008006" key="5">
    <source>
        <dbReference type="Google" id="ProtNLM"/>
    </source>
</evidence>
<dbReference type="Proteomes" id="UP001590951">
    <property type="component" value="Unassembled WGS sequence"/>
</dbReference>
<evidence type="ECO:0000313" key="4">
    <source>
        <dbReference type="Proteomes" id="UP001590951"/>
    </source>
</evidence>
<feature type="region of interest" description="Disordered" evidence="2">
    <location>
        <begin position="412"/>
        <end position="490"/>
    </location>
</feature>
<dbReference type="PANTHER" id="PTHR35392">
    <property type="entry name" value="ZN(II)2CYS6 TRANSCRIPTION FACTOR (EUROFUNG)-RELATED-RELATED"/>
    <property type="match status" value="1"/>
</dbReference>
<dbReference type="EMBL" id="JBHFEH010000020">
    <property type="protein sequence ID" value="KAL2053509.1"/>
    <property type="molecule type" value="Genomic_DNA"/>
</dbReference>
<feature type="compositionally biased region" description="Polar residues" evidence="2">
    <location>
        <begin position="58"/>
        <end position="71"/>
    </location>
</feature>
<protein>
    <recommendedName>
        <fullName evidence="5">Zn(2)-C6 fungal-type domain-containing protein</fullName>
    </recommendedName>
</protein>
<name>A0ABR4B9I0_9LECA</name>
<dbReference type="InterPro" id="IPR001138">
    <property type="entry name" value="Zn2Cys6_DnaBD"/>
</dbReference>
<keyword evidence="1" id="KW-0539">Nucleus</keyword>
<organism evidence="3 4">
    <name type="scientific">Lepraria finkii</name>
    <dbReference type="NCBI Taxonomy" id="1340010"/>
    <lineage>
        <taxon>Eukaryota</taxon>
        <taxon>Fungi</taxon>
        <taxon>Dikarya</taxon>
        <taxon>Ascomycota</taxon>
        <taxon>Pezizomycotina</taxon>
        <taxon>Lecanoromycetes</taxon>
        <taxon>OSLEUM clade</taxon>
        <taxon>Lecanoromycetidae</taxon>
        <taxon>Lecanorales</taxon>
        <taxon>Lecanorineae</taxon>
        <taxon>Stereocaulaceae</taxon>
        <taxon>Lepraria</taxon>
    </lineage>
</organism>
<dbReference type="InterPro" id="IPR052973">
    <property type="entry name" value="Fungal_sec-metab_reg_TF"/>
</dbReference>